<organism evidence="1 2">
    <name type="scientific">Romanomermis culicivorax</name>
    <name type="common">Nematode worm</name>
    <dbReference type="NCBI Taxonomy" id="13658"/>
    <lineage>
        <taxon>Eukaryota</taxon>
        <taxon>Metazoa</taxon>
        <taxon>Ecdysozoa</taxon>
        <taxon>Nematoda</taxon>
        <taxon>Enoplea</taxon>
        <taxon>Dorylaimia</taxon>
        <taxon>Mermithida</taxon>
        <taxon>Mermithoidea</taxon>
        <taxon>Mermithidae</taxon>
        <taxon>Romanomermis</taxon>
    </lineage>
</organism>
<sequence>MDKINVVETRATTRQKLAAPPQTDLKVPKTLEEENIVDPAKLPIQDPWPFTQQQITNAQKVDPVLDQTRQKVENQ</sequence>
<dbReference type="WBParaSite" id="nRc.2.0.1.t08332-RA">
    <property type="protein sequence ID" value="nRc.2.0.1.t08332-RA"/>
    <property type="gene ID" value="nRc.2.0.1.g08332"/>
</dbReference>
<proteinExistence type="predicted"/>
<dbReference type="Proteomes" id="UP000887565">
    <property type="component" value="Unplaced"/>
</dbReference>
<dbReference type="AlphaFoldDB" id="A0A915I2H3"/>
<evidence type="ECO:0000313" key="2">
    <source>
        <dbReference type="WBParaSite" id="nRc.2.0.1.t08332-RA"/>
    </source>
</evidence>
<keyword evidence="1" id="KW-1185">Reference proteome</keyword>
<evidence type="ECO:0000313" key="1">
    <source>
        <dbReference type="Proteomes" id="UP000887565"/>
    </source>
</evidence>
<name>A0A915I2H3_ROMCU</name>
<protein>
    <submittedName>
        <fullName evidence="2">Uncharacterized protein</fullName>
    </submittedName>
</protein>
<reference evidence="2" key="1">
    <citation type="submission" date="2022-11" db="UniProtKB">
        <authorList>
            <consortium name="WormBaseParasite"/>
        </authorList>
    </citation>
    <scope>IDENTIFICATION</scope>
</reference>
<accession>A0A915I2H3</accession>